<organism evidence="7 8">
    <name type="scientific">Cyprinodon variegatus</name>
    <name type="common">Sheepshead minnow</name>
    <dbReference type="NCBI Taxonomy" id="28743"/>
    <lineage>
        <taxon>Eukaryota</taxon>
        <taxon>Metazoa</taxon>
        <taxon>Chordata</taxon>
        <taxon>Craniata</taxon>
        <taxon>Vertebrata</taxon>
        <taxon>Euteleostomi</taxon>
        <taxon>Actinopterygii</taxon>
        <taxon>Neopterygii</taxon>
        <taxon>Teleostei</taxon>
        <taxon>Neoteleostei</taxon>
        <taxon>Acanthomorphata</taxon>
        <taxon>Ovalentaria</taxon>
        <taxon>Atherinomorphae</taxon>
        <taxon>Cyprinodontiformes</taxon>
        <taxon>Cyprinodontidae</taxon>
        <taxon>Cyprinodon</taxon>
    </lineage>
</organism>
<dbReference type="InterPro" id="IPR055103">
    <property type="entry name" value="PDXDC1-like_2nd"/>
</dbReference>
<evidence type="ECO:0000259" key="6">
    <source>
        <dbReference type="Pfam" id="PF22930"/>
    </source>
</evidence>
<dbReference type="PANTHER" id="PTHR42735:SF1">
    <property type="entry name" value="PYRIDOXAL-DEPENDENT DECARBOXYLASE DOMAIN-CONTAINING PROTEIN 1-RELATED"/>
    <property type="match status" value="1"/>
</dbReference>
<dbReference type="Proteomes" id="UP000265020">
    <property type="component" value="Unassembled WGS sequence"/>
</dbReference>
<dbReference type="GO" id="GO:0016831">
    <property type="term" value="F:carboxy-lyase activity"/>
    <property type="evidence" value="ECO:0007669"/>
    <property type="project" value="UniProtKB-KW"/>
</dbReference>
<keyword evidence="4" id="KW-0663">Pyridoxal phosphate</keyword>
<evidence type="ECO:0000313" key="8">
    <source>
        <dbReference type="Proteomes" id="UP000265020"/>
    </source>
</evidence>
<evidence type="ECO:0000313" key="7">
    <source>
        <dbReference type="Ensembl" id="ENSCVAP00000029077.1"/>
    </source>
</evidence>
<feature type="domain" description="PDXDC1/PDXD2 second" evidence="6">
    <location>
        <begin position="122"/>
        <end position="157"/>
    </location>
</feature>
<dbReference type="Pfam" id="PF22930">
    <property type="entry name" value="PDXDC1-like_cen"/>
    <property type="match status" value="1"/>
</dbReference>
<dbReference type="PANTHER" id="PTHR42735">
    <property type="match status" value="1"/>
</dbReference>
<reference evidence="7" key="1">
    <citation type="submission" date="2025-08" db="UniProtKB">
        <authorList>
            <consortium name="Ensembl"/>
        </authorList>
    </citation>
    <scope>IDENTIFICATION</scope>
</reference>
<protein>
    <recommendedName>
        <fullName evidence="6">PDXDC1/PDXD2 second domain-containing protein</fullName>
    </recommendedName>
</protein>
<dbReference type="AlphaFoldDB" id="A0A3Q2EA29"/>
<evidence type="ECO:0000256" key="3">
    <source>
        <dbReference type="ARBA" id="ARBA00022793"/>
    </source>
</evidence>
<name>A0A3Q2EA29_CYPVA</name>
<dbReference type="Ensembl" id="ENSCVAT00000021710.1">
    <property type="protein sequence ID" value="ENSCVAP00000029077.1"/>
    <property type="gene ID" value="ENSCVAG00000016574.1"/>
</dbReference>
<evidence type="ECO:0000256" key="1">
    <source>
        <dbReference type="ARBA" id="ARBA00001933"/>
    </source>
</evidence>
<dbReference type="InterPro" id="IPR050477">
    <property type="entry name" value="GrpII_AminoAcid_Decarb"/>
</dbReference>
<comment type="similarity">
    <text evidence="2">Belongs to the group II decarboxylase family.</text>
</comment>
<dbReference type="InterPro" id="IPR015424">
    <property type="entry name" value="PyrdxlP-dep_Trfase"/>
</dbReference>
<evidence type="ECO:0000256" key="5">
    <source>
        <dbReference type="ARBA" id="ARBA00023239"/>
    </source>
</evidence>
<sequence>MTLTPGRWLGLPAVTAVTLYRHEDPAQSLAAGLTSSQPVEKLRALPLWLSLQHLGHNGIVQKIRQAADLVSRTCSSTLNTGRMLLDQLDDGSPNSAVVLFKFSPELGSGKGRFISDHHSLNLGEQLAQLAPSSGVDVVELEDEGTCVRFSPLLTAADPFSSTQSLQHKPGGAGGRAPIWTNQLIISG</sequence>
<evidence type="ECO:0000256" key="4">
    <source>
        <dbReference type="ARBA" id="ARBA00022898"/>
    </source>
</evidence>
<comment type="cofactor">
    <cofactor evidence="1">
        <name>pyridoxal 5'-phosphate</name>
        <dbReference type="ChEBI" id="CHEBI:597326"/>
    </cofactor>
</comment>
<evidence type="ECO:0000256" key="2">
    <source>
        <dbReference type="ARBA" id="ARBA00009533"/>
    </source>
</evidence>
<reference evidence="7" key="2">
    <citation type="submission" date="2025-09" db="UniProtKB">
        <authorList>
            <consortium name="Ensembl"/>
        </authorList>
    </citation>
    <scope>IDENTIFICATION</scope>
</reference>
<keyword evidence="8" id="KW-1185">Reference proteome</keyword>
<dbReference type="GeneTree" id="ENSGT00390000009628"/>
<accession>A0A3Q2EA29</accession>
<keyword evidence="5" id="KW-0456">Lyase</keyword>
<dbReference type="STRING" id="28743.ENSCVAP00000029077"/>
<dbReference type="SUPFAM" id="SSF53383">
    <property type="entry name" value="PLP-dependent transferases"/>
    <property type="match status" value="1"/>
</dbReference>
<keyword evidence="3" id="KW-0210">Decarboxylase</keyword>
<proteinExistence type="inferred from homology"/>